<protein>
    <submittedName>
        <fullName evidence="1">Uncharacterized protein</fullName>
    </submittedName>
</protein>
<dbReference type="RefSeq" id="WP_107142661.1">
    <property type="nucleotide sequence ID" value="NZ_CP028324.1"/>
</dbReference>
<organism evidence="1 2">
    <name type="scientific">Pseudoduganella armeniaca</name>
    <dbReference type="NCBI Taxonomy" id="2072590"/>
    <lineage>
        <taxon>Bacteria</taxon>
        <taxon>Pseudomonadati</taxon>
        <taxon>Pseudomonadota</taxon>
        <taxon>Betaproteobacteria</taxon>
        <taxon>Burkholderiales</taxon>
        <taxon>Oxalobacteraceae</taxon>
        <taxon>Telluria group</taxon>
        <taxon>Pseudoduganella</taxon>
    </lineage>
</organism>
<dbReference type="OrthoDB" id="2895461at2"/>
<dbReference type="KEGG" id="masz:C9I28_17945"/>
<evidence type="ECO:0000313" key="2">
    <source>
        <dbReference type="Proteomes" id="UP000240505"/>
    </source>
</evidence>
<dbReference type="EMBL" id="CP028324">
    <property type="protein sequence ID" value="AVR97316.1"/>
    <property type="molecule type" value="Genomic_DNA"/>
</dbReference>
<sequence length="102" mass="11955">MADKRSFVEIDRDKLLSVLVDIEFILVSLHKMGSFYGERLPDEYIEYCKETTSFIDDNRVTQRLARMRTILSQDFDTIGSDGLSDIERALEEVKYWSPKKEP</sequence>
<accession>A0A2R4CCH0</accession>
<proteinExistence type="predicted"/>
<gene>
    <name evidence="1" type="ORF">C9I28_17945</name>
</gene>
<dbReference type="AlphaFoldDB" id="A0A2R4CCH0"/>
<evidence type="ECO:0000313" key="1">
    <source>
        <dbReference type="EMBL" id="AVR97316.1"/>
    </source>
</evidence>
<reference evidence="1 2" key="1">
    <citation type="submission" date="2018-03" db="EMBL/GenBank/DDBJ databases">
        <title>Massilia armeniaca sp. nov., isolated from desert soil.</title>
        <authorList>
            <person name="Huang H."/>
            <person name="Ren M."/>
        </authorList>
    </citation>
    <scope>NUCLEOTIDE SEQUENCE [LARGE SCALE GENOMIC DNA]</scope>
    <source>
        <strain evidence="1 2">ZMN-3</strain>
    </source>
</reference>
<dbReference type="Proteomes" id="UP000240505">
    <property type="component" value="Chromosome"/>
</dbReference>
<name>A0A2R4CCH0_9BURK</name>
<keyword evidence="2" id="KW-1185">Reference proteome</keyword>